<dbReference type="PANTHER" id="PTHR10587:SF125">
    <property type="entry name" value="POLYSACCHARIDE DEACETYLASE YHEN-RELATED"/>
    <property type="match status" value="1"/>
</dbReference>
<sequence length="430" mass="46855">MNVAWKRIAAVAVVMLLLMGMMKLELTDGGGAMAHAHAQGTAAPDIEADNAVTKRPNAAITAAQAGIASSLVQAYGNVRTIPAAMPTAAETPADPNASAAPKIASTPNTSAVPEAKVQEAASSKLASNVPDKVVYLTFDDGPSKWTPEVLDLLAKYKVKATFFVLGQSAERAPEVVKRIVREGHGLGNHTYNHKYEELYHSFMGFWTQVKKTDDILTRLTGKQVTLLRAPGGTYTNFDAFYFQYLGEAGFRIMDWNVDSGDSKRSNVPAEEIIRMVKQTKLAKEVTLLLHDGAGHEQSVKALPAIIEYYKAKGYRFAVMNEETKPVTFRFGADKWHKAWTPSLHQQAEAAVTAFQREHGWMPLREWLVGKGTVAWDAKAHEAVVELADTTTFRLIPAGGQAVKVAGTPGESNGKLSFKITHNQFYVLKTA</sequence>
<feature type="domain" description="NodB homology" evidence="2">
    <location>
        <begin position="132"/>
        <end position="317"/>
    </location>
</feature>
<evidence type="ECO:0000256" key="1">
    <source>
        <dbReference type="SAM" id="MobiDB-lite"/>
    </source>
</evidence>
<dbReference type="AlphaFoldDB" id="A0A7W5B2X8"/>
<gene>
    <name evidence="3" type="ORF">FHS18_005355</name>
</gene>
<dbReference type="PANTHER" id="PTHR10587">
    <property type="entry name" value="GLYCOSYL TRANSFERASE-RELATED"/>
    <property type="match status" value="1"/>
</dbReference>
<dbReference type="InterPro" id="IPR011330">
    <property type="entry name" value="Glyco_hydro/deAcase_b/a-brl"/>
</dbReference>
<proteinExistence type="predicted"/>
<dbReference type="InterPro" id="IPR002509">
    <property type="entry name" value="NODB_dom"/>
</dbReference>
<dbReference type="PROSITE" id="PS51677">
    <property type="entry name" value="NODB"/>
    <property type="match status" value="1"/>
</dbReference>
<protein>
    <submittedName>
        <fullName evidence="3">Peptidoglycan/xylan/chitin deacetylase (PgdA/CDA1 family)</fullName>
    </submittedName>
</protein>
<dbReference type="Pfam" id="PF01522">
    <property type="entry name" value="Polysacc_deac_1"/>
    <property type="match status" value="1"/>
</dbReference>
<dbReference type="Gene3D" id="3.20.20.370">
    <property type="entry name" value="Glycoside hydrolase/deacetylase"/>
    <property type="match status" value="1"/>
</dbReference>
<accession>A0A7W5B2X8</accession>
<evidence type="ECO:0000313" key="4">
    <source>
        <dbReference type="Proteomes" id="UP000570361"/>
    </source>
</evidence>
<comment type="caution">
    <text evidence="3">The sequence shown here is derived from an EMBL/GenBank/DDBJ whole genome shotgun (WGS) entry which is preliminary data.</text>
</comment>
<dbReference type="CDD" id="cd10944">
    <property type="entry name" value="CE4_SmPgdA_like"/>
    <property type="match status" value="1"/>
</dbReference>
<dbReference type="GO" id="GO:0005975">
    <property type="term" value="P:carbohydrate metabolic process"/>
    <property type="evidence" value="ECO:0007669"/>
    <property type="project" value="InterPro"/>
</dbReference>
<dbReference type="SUPFAM" id="SSF88713">
    <property type="entry name" value="Glycoside hydrolase/deacetylase"/>
    <property type="match status" value="1"/>
</dbReference>
<evidence type="ECO:0000313" key="3">
    <source>
        <dbReference type="EMBL" id="MBB3113252.1"/>
    </source>
</evidence>
<feature type="region of interest" description="Disordered" evidence="1">
    <location>
        <begin position="88"/>
        <end position="114"/>
    </location>
</feature>
<reference evidence="3 4" key="1">
    <citation type="submission" date="2020-08" db="EMBL/GenBank/DDBJ databases">
        <title>Genomic Encyclopedia of Type Strains, Phase III (KMG-III): the genomes of soil and plant-associated and newly described type strains.</title>
        <authorList>
            <person name="Whitman W."/>
        </authorList>
    </citation>
    <scope>NUCLEOTIDE SEQUENCE [LARGE SCALE GENOMIC DNA]</scope>
    <source>
        <strain evidence="3 4">CECT 5862</strain>
    </source>
</reference>
<dbReference type="RefSeq" id="WP_183603341.1">
    <property type="nucleotide sequence ID" value="NZ_JACHXK010000017.1"/>
</dbReference>
<dbReference type="GO" id="GO:0016810">
    <property type="term" value="F:hydrolase activity, acting on carbon-nitrogen (but not peptide) bonds"/>
    <property type="evidence" value="ECO:0007669"/>
    <property type="project" value="InterPro"/>
</dbReference>
<evidence type="ECO:0000259" key="2">
    <source>
        <dbReference type="PROSITE" id="PS51677"/>
    </source>
</evidence>
<name>A0A7W5B2X8_9BACL</name>
<dbReference type="InterPro" id="IPR050248">
    <property type="entry name" value="Polysacc_deacetylase_ArnD"/>
</dbReference>
<keyword evidence="4" id="KW-1185">Reference proteome</keyword>
<dbReference type="EMBL" id="JACHXK010000017">
    <property type="protein sequence ID" value="MBB3113252.1"/>
    <property type="molecule type" value="Genomic_DNA"/>
</dbReference>
<organism evidence="3 4">
    <name type="scientific">Paenibacillus phyllosphaerae</name>
    <dbReference type="NCBI Taxonomy" id="274593"/>
    <lineage>
        <taxon>Bacteria</taxon>
        <taxon>Bacillati</taxon>
        <taxon>Bacillota</taxon>
        <taxon>Bacilli</taxon>
        <taxon>Bacillales</taxon>
        <taxon>Paenibacillaceae</taxon>
        <taxon>Paenibacillus</taxon>
    </lineage>
</organism>
<dbReference type="Proteomes" id="UP000570361">
    <property type="component" value="Unassembled WGS sequence"/>
</dbReference>